<protein>
    <submittedName>
        <fullName evidence="2">Uncharacterized protein</fullName>
    </submittedName>
</protein>
<feature type="transmembrane region" description="Helical" evidence="1">
    <location>
        <begin position="139"/>
        <end position="161"/>
    </location>
</feature>
<accession>A0A7R7IBY9</accession>
<evidence type="ECO:0000313" key="2">
    <source>
        <dbReference type="EMBL" id="BCN30153.1"/>
    </source>
</evidence>
<keyword evidence="1" id="KW-0472">Membrane</keyword>
<name>A0A7R7IBY9_9FIRM</name>
<feature type="transmembrane region" description="Helical" evidence="1">
    <location>
        <begin position="275"/>
        <end position="297"/>
    </location>
</feature>
<gene>
    <name evidence="2" type="ORF">bsdtb5_14480</name>
</gene>
<dbReference type="NCBIfam" id="NF038403">
    <property type="entry name" value="perm_prefix_1"/>
    <property type="match status" value="1"/>
</dbReference>
<evidence type="ECO:0000313" key="3">
    <source>
        <dbReference type="Proteomes" id="UP000595897"/>
    </source>
</evidence>
<keyword evidence="1" id="KW-1133">Transmembrane helix</keyword>
<keyword evidence="3" id="KW-1185">Reference proteome</keyword>
<sequence length="332" mass="37414">METIKNYLDNMFLNLPKNQEMLRLKEDILVNMEEKYSELKKSGKSENEAIGIVISEFGNIDELLNEYQITNQDMNTVDTKAADVTLTQTEVAQYLEDKKKNARSVAFGVILCILGAAVLILITQLGTDMIFGNTLTDDIAGTIGVITLLIFVVAAVAIFIASGARMERYKYLKDDFYLPSALQSVIEEEYQNFSYRFTKIIILGVSICILSPTVIFVGTMFGDSGSVYSVVLLLCIIATAVYLFCYFGGIREGYKVLLKLEEYKREKYKKKSDRVIGAVSAIVWPIAVCIFLVSGLVYEQWDINWIVFPITGILFGMFCSAYHILTDNRKTY</sequence>
<proteinExistence type="predicted"/>
<dbReference type="AlphaFoldDB" id="A0A7R7IBY9"/>
<reference evidence="2 3" key="1">
    <citation type="submission" date="2020-11" db="EMBL/GenBank/DDBJ databases">
        <title>Draft genome sequencing of a Lachnospiraceae strain isolated from anoxic soil subjected to BSD treatment.</title>
        <authorList>
            <person name="Uek A."/>
            <person name="Tonouchi A."/>
        </authorList>
    </citation>
    <scope>NUCLEOTIDE SEQUENCE [LARGE SCALE GENOMIC DNA]</scope>
    <source>
        <strain evidence="2 3">TB5</strain>
    </source>
</reference>
<dbReference type="Proteomes" id="UP000595897">
    <property type="component" value="Chromosome"/>
</dbReference>
<feature type="transmembrane region" description="Helical" evidence="1">
    <location>
        <begin position="227"/>
        <end position="249"/>
    </location>
</feature>
<dbReference type="KEGG" id="ahb:bsdtb5_14480"/>
<keyword evidence="1" id="KW-0812">Transmembrane</keyword>
<evidence type="ECO:0000256" key="1">
    <source>
        <dbReference type="SAM" id="Phobius"/>
    </source>
</evidence>
<dbReference type="EMBL" id="AP024169">
    <property type="protein sequence ID" value="BCN30153.1"/>
    <property type="molecule type" value="Genomic_DNA"/>
</dbReference>
<dbReference type="RefSeq" id="WP_271715395.1">
    <property type="nucleotide sequence ID" value="NZ_AP024169.1"/>
</dbReference>
<feature type="transmembrane region" description="Helical" evidence="1">
    <location>
        <begin position="303"/>
        <end position="325"/>
    </location>
</feature>
<dbReference type="InterPro" id="IPR047928">
    <property type="entry name" value="Perm_prefix_1"/>
</dbReference>
<organism evidence="2 3">
    <name type="scientific">Anaeromicropila herbilytica</name>
    <dbReference type="NCBI Taxonomy" id="2785025"/>
    <lineage>
        <taxon>Bacteria</taxon>
        <taxon>Bacillati</taxon>
        <taxon>Bacillota</taxon>
        <taxon>Clostridia</taxon>
        <taxon>Lachnospirales</taxon>
        <taxon>Lachnospiraceae</taxon>
        <taxon>Anaeromicropila</taxon>
    </lineage>
</organism>
<feature type="transmembrane region" description="Helical" evidence="1">
    <location>
        <begin position="105"/>
        <end position="127"/>
    </location>
</feature>
<feature type="transmembrane region" description="Helical" evidence="1">
    <location>
        <begin position="200"/>
        <end position="221"/>
    </location>
</feature>